<keyword evidence="3" id="KW-1185">Reference proteome</keyword>
<evidence type="ECO:0000313" key="3">
    <source>
        <dbReference type="Proteomes" id="UP000037035"/>
    </source>
</evidence>
<organism evidence="2 3">
    <name type="scientific">Puccinia sorghi</name>
    <dbReference type="NCBI Taxonomy" id="27349"/>
    <lineage>
        <taxon>Eukaryota</taxon>
        <taxon>Fungi</taxon>
        <taxon>Dikarya</taxon>
        <taxon>Basidiomycota</taxon>
        <taxon>Pucciniomycotina</taxon>
        <taxon>Pucciniomycetes</taxon>
        <taxon>Pucciniales</taxon>
        <taxon>Pucciniaceae</taxon>
        <taxon>Puccinia</taxon>
    </lineage>
</organism>
<proteinExistence type="predicted"/>
<feature type="transmembrane region" description="Helical" evidence="1">
    <location>
        <begin position="359"/>
        <end position="376"/>
    </location>
</feature>
<evidence type="ECO:0000256" key="1">
    <source>
        <dbReference type="SAM" id="Phobius"/>
    </source>
</evidence>
<dbReference type="VEuPathDB" id="FungiDB:VP01_947g3"/>
<accession>A0A0L6U6J4</accession>
<keyword evidence="1" id="KW-0812">Transmembrane</keyword>
<feature type="transmembrane region" description="Helical" evidence="1">
    <location>
        <begin position="628"/>
        <end position="656"/>
    </location>
</feature>
<dbReference type="EMBL" id="LAVV01015137">
    <property type="protein sequence ID" value="KNZ44136.1"/>
    <property type="molecule type" value="Genomic_DNA"/>
</dbReference>
<keyword evidence="1" id="KW-1133">Transmembrane helix</keyword>
<evidence type="ECO:0000313" key="2">
    <source>
        <dbReference type="EMBL" id="KNZ44136.1"/>
    </source>
</evidence>
<feature type="transmembrane region" description="Helical" evidence="1">
    <location>
        <begin position="502"/>
        <end position="524"/>
    </location>
</feature>
<keyword evidence="1" id="KW-0472">Membrane</keyword>
<reference evidence="2 3" key="1">
    <citation type="submission" date="2015-08" db="EMBL/GenBank/DDBJ databases">
        <title>Next Generation Sequencing and Analysis of the Genome of Puccinia sorghi L Schw, the Causal Agent of Maize Common Rust.</title>
        <authorList>
            <person name="Rochi L."/>
            <person name="Burguener G."/>
            <person name="Darino M."/>
            <person name="Turjanski A."/>
            <person name="Kreff E."/>
            <person name="Dieguez M.J."/>
            <person name="Sacco F."/>
        </authorList>
    </citation>
    <scope>NUCLEOTIDE SEQUENCE [LARGE SCALE GENOMIC DNA]</scope>
    <source>
        <strain evidence="2 3">RO10H11247</strain>
    </source>
</reference>
<comment type="caution">
    <text evidence="2">The sequence shown here is derived from an EMBL/GenBank/DDBJ whole genome shotgun (WGS) entry which is preliminary data.</text>
</comment>
<protein>
    <submittedName>
        <fullName evidence="2">Uncharacterized protein</fullName>
    </submittedName>
</protein>
<feature type="transmembrane region" description="Helical" evidence="1">
    <location>
        <begin position="269"/>
        <end position="288"/>
    </location>
</feature>
<feature type="transmembrane region" description="Helical" evidence="1">
    <location>
        <begin position="242"/>
        <end position="263"/>
    </location>
</feature>
<feature type="transmembrane region" description="Helical" evidence="1">
    <location>
        <begin position="775"/>
        <end position="802"/>
    </location>
</feature>
<dbReference type="AlphaFoldDB" id="A0A0L6U6J4"/>
<gene>
    <name evidence="2" type="ORF">VP01_947g3</name>
</gene>
<dbReference type="Proteomes" id="UP000037035">
    <property type="component" value="Unassembled WGS sequence"/>
</dbReference>
<name>A0A0L6U6J4_9BASI</name>
<feature type="transmembrane region" description="Helical" evidence="1">
    <location>
        <begin position="717"/>
        <end position="736"/>
    </location>
</feature>
<sequence>MMEQIETWIPNQGKTNCRELTTQTTIKSSSPNVLFLCLCVHGYILAHIPQMDLLCASWLVKKAGSRGTLQDISSKRKKKTPVSMCMTILLEARLDAQQKAHVERERSPPQTHPLHRFDPPSPLLLLLHQLSLRSAQAAPPRATIYQRRGRVGRMITRVLPSPLDSLSHISSHPHSVLYISCSTPASSPPLSCPIPPTLSDDVTYPALFLSWKQISPLFAWLLLPIIIHQAATIMHRNLKKKILHVCLQSMILLFYFVLGINVAMSSFFLTYYLVLVLLTTGIVVYWCFSGEEIHDIEQQASSGSSLWASNTCAQCTSHCILPFVVTDFSFIIFSHASRLDHGFVSLTNPYYIRKIKEDIYIYIYLCVCFLMCLFYLDEEMKKIFLFDHFFSTEIFYNFQQNSTSGDFDFPYMHFHVSLEKHIPLGGVFPFHLISIWNQVSHLLCRGFDTQLPPHLECVTHQTLHHWLGGRGDQLPTWNWWSQVKFVKFNPKWVEPPIPLRNWNIACFLCIGVCELVVFTCYGTFYTSSRNFPLVVKFISPVLYWMFNMKDTKQPGEIFRHFYKKCHEYYKIKHFLLFMVQDNWGVLYLKKVCKSHFFDSYRIWGRGEKSRLVCKHFFFTKKKKLSPMLYYFMIYNCCLAFFSVKFCGCVFVLFFLFEEERCSLTKTIIIGMCESHLDSKYKIVQASLTTLETSEAHMRKRLVKKNRCVRSRKQRKPWYAFAFSFSKENCVAIFLLGELYSLFQFYTFFSFSSLAVSCSVLSNQNSLTGNGTFPKLLLVLLLYDHVSNMIYFHFFNTLIILYISKTFGSAQNFPCDSTRNVKSHIFSVQSTLQTTYILLNTSPRTALKESLFSPSWSFSPAHSSLKLPHLSLSLFVTKSLYNHLFHPLALLCKDNPCRNYYLSIISAFLSSIKFLGI</sequence>